<dbReference type="KEGG" id="nfu:107397322"/>
<keyword evidence="3" id="KW-0418">Kinase</keyword>
<feature type="compositionally biased region" description="Low complexity" evidence="2">
    <location>
        <begin position="297"/>
        <end position="317"/>
    </location>
</feature>
<dbReference type="Proteomes" id="UP000822369">
    <property type="component" value="Chromosome 17"/>
</dbReference>
<dbReference type="EMBL" id="JAAVVJ010000017">
    <property type="protein sequence ID" value="KAF7203483.1"/>
    <property type="molecule type" value="Genomic_DNA"/>
</dbReference>
<name>A0A9D3BDR9_NOTFU</name>
<evidence type="ECO:0000313" key="3">
    <source>
        <dbReference type="EMBL" id="KAF7203483.1"/>
    </source>
</evidence>
<accession>A0A9D3BDR9</accession>
<keyword evidence="3" id="KW-0808">Transferase</keyword>
<gene>
    <name evidence="3" type="ORF">G4P62_019087</name>
</gene>
<dbReference type="OrthoDB" id="8777612at2759"/>
<organism evidence="3 4">
    <name type="scientific">Nothobranchius furzeri</name>
    <name type="common">Turquoise killifish</name>
    <dbReference type="NCBI Taxonomy" id="105023"/>
    <lineage>
        <taxon>Eukaryota</taxon>
        <taxon>Metazoa</taxon>
        <taxon>Chordata</taxon>
        <taxon>Craniata</taxon>
        <taxon>Vertebrata</taxon>
        <taxon>Euteleostomi</taxon>
        <taxon>Actinopterygii</taxon>
        <taxon>Neopterygii</taxon>
        <taxon>Teleostei</taxon>
        <taxon>Neoteleostei</taxon>
        <taxon>Acanthomorphata</taxon>
        <taxon>Ovalentaria</taxon>
        <taxon>Atherinomorphae</taxon>
        <taxon>Cyprinodontiformes</taxon>
        <taxon>Nothobranchiidae</taxon>
        <taxon>Nothobranchius</taxon>
    </lineage>
</organism>
<dbReference type="PANTHER" id="PTHR22972:SF5">
    <property type="entry name" value="INACTIVE TYROSINE-PROTEIN KINASE PEAK1"/>
    <property type="match status" value="1"/>
</dbReference>
<proteinExistence type="inferred from homology"/>
<evidence type="ECO:0000313" key="4">
    <source>
        <dbReference type="Proteomes" id="UP000822369"/>
    </source>
</evidence>
<dbReference type="AlphaFoldDB" id="A0A9D3BDR9"/>
<comment type="similarity">
    <text evidence="1">Belongs to the protein kinase superfamily.</text>
</comment>
<comment type="caution">
    <text evidence="3">The sequence shown here is derived from an EMBL/GenBank/DDBJ whole genome shotgun (WGS) entry which is preliminary data.</text>
</comment>
<sequence>MASGSGRSVGEQPPVLPAKQHRHSSVESDCVLSPAGFLQQNYGCNEVFTEPTDCHADQCPIHQRYDYSKHQERFFSDVTPPPPVPKKKLTRTLSLPVCNAPLLSPLSPLSTLQRHIHDFDNPVYMMAPIPDLYIHDDIEDRKTSRGNSVSLLPFSQISFETPDEHLSSIFGDFVDPCLVSERVQHRHLLFLRSLVQSVEDQSLFRVPQRDISSLQPRDVLLCEGDRPKLVGDKTYYSLHNPKFPERVLALRVLSQTDEAPSVHNQPLHVNVQNVVAHFQPGVLLKSSSSRMHDPPESDSSSCEPTGGSSTEEVSGSPNCPPTVETILQRGHGVSVERDLPHATLEDFVQESCSLKITQCQHYDKQVCVLLLQVLMGLHHLHSIAAAAELRPQQILLVWPSWGRQKGEDDPQGQSGKKEEAVPVGKRGRVQMMWKKYGSPRVVLMPQSSAFDAPQSRTSTKSKIRDLIQFCLHPPEGLRPSNLALFKSSYQRGLLHLSSLLQSESGPQMTDIIVMLQVLLWGPQVSLFSHRGSLTSTVQNWLTVKRAMMVMKLAERRLLQDQPALDWEDCICLKYLSFTDSETVAGVATQLWNGLPSL</sequence>
<feature type="region of interest" description="Disordered" evidence="2">
    <location>
        <begin position="285"/>
        <end position="321"/>
    </location>
</feature>
<dbReference type="OMA" id="ALDWEDC"/>
<reference evidence="3" key="1">
    <citation type="submission" date="2020-03" db="EMBL/GenBank/DDBJ databases">
        <title>Intra-Species Differences in Population Size shape Life History and Genome Evolution.</title>
        <authorList>
            <person name="Willemsen D."/>
            <person name="Cui R."/>
            <person name="Valenzano D.R."/>
        </authorList>
    </citation>
    <scope>NUCLEOTIDE SEQUENCE</scope>
    <source>
        <strain evidence="3">GRZ</strain>
        <tissue evidence="3">Whole</tissue>
    </source>
</reference>
<dbReference type="InterPro" id="IPR051511">
    <property type="entry name" value="MitoQC_Scaffold_Kinases"/>
</dbReference>
<dbReference type="PANTHER" id="PTHR22972">
    <property type="entry name" value="SERINE/THREONINE PROTEIN KINASE"/>
    <property type="match status" value="1"/>
</dbReference>
<feature type="region of interest" description="Disordered" evidence="2">
    <location>
        <begin position="1"/>
        <end position="22"/>
    </location>
</feature>
<protein>
    <submittedName>
        <fullName evidence="3">Pseudopodium-enriched atypical kinase 1-like</fullName>
    </submittedName>
</protein>
<evidence type="ECO:0000256" key="2">
    <source>
        <dbReference type="SAM" id="MobiDB-lite"/>
    </source>
</evidence>
<dbReference type="GO" id="GO:0004672">
    <property type="term" value="F:protein kinase activity"/>
    <property type="evidence" value="ECO:0007669"/>
    <property type="project" value="TreeGrafter"/>
</dbReference>
<evidence type="ECO:0000256" key="1">
    <source>
        <dbReference type="ARBA" id="ARBA00038349"/>
    </source>
</evidence>